<evidence type="ECO:0000313" key="3">
    <source>
        <dbReference type="Proteomes" id="UP000234254"/>
    </source>
</evidence>
<organism evidence="2 3">
    <name type="scientific">Aspergillus campestris (strain IBT 28561)</name>
    <dbReference type="NCBI Taxonomy" id="1392248"/>
    <lineage>
        <taxon>Eukaryota</taxon>
        <taxon>Fungi</taxon>
        <taxon>Dikarya</taxon>
        <taxon>Ascomycota</taxon>
        <taxon>Pezizomycotina</taxon>
        <taxon>Eurotiomycetes</taxon>
        <taxon>Eurotiomycetidae</taxon>
        <taxon>Eurotiales</taxon>
        <taxon>Aspergillaceae</taxon>
        <taxon>Aspergillus</taxon>
        <taxon>Aspergillus subgen. Circumdati</taxon>
    </lineage>
</organism>
<dbReference type="EMBL" id="MSFM01000011">
    <property type="protein sequence ID" value="PKY01775.1"/>
    <property type="molecule type" value="Genomic_DNA"/>
</dbReference>
<name>A0A2I1CVY9_ASPC2</name>
<feature type="non-terminal residue" evidence="2">
    <location>
        <position position="1"/>
    </location>
</feature>
<evidence type="ECO:0000256" key="1">
    <source>
        <dbReference type="SAM" id="MobiDB-lite"/>
    </source>
</evidence>
<dbReference type="Gene3D" id="3.30.710.10">
    <property type="entry name" value="Potassium Channel Kv1.1, Chain A"/>
    <property type="match status" value="1"/>
</dbReference>
<dbReference type="Proteomes" id="UP000234254">
    <property type="component" value="Unassembled WGS sequence"/>
</dbReference>
<dbReference type="PANTHER" id="PTHR37538">
    <property type="entry name" value="BTB DOMAIN-CONTAINING PROTEIN"/>
    <property type="match status" value="1"/>
</dbReference>
<dbReference type="AlphaFoldDB" id="A0A2I1CVY9"/>
<proteinExistence type="predicted"/>
<dbReference type="OrthoDB" id="3594103at2759"/>
<evidence type="ECO:0008006" key="4">
    <source>
        <dbReference type="Google" id="ProtNLM"/>
    </source>
</evidence>
<dbReference type="PANTHER" id="PTHR37538:SF1">
    <property type="entry name" value="BTB DOMAIN-CONTAINING PROTEIN"/>
    <property type="match status" value="1"/>
</dbReference>
<dbReference type="RefSeq" id="XP_024690369.1">
    <property type="nucleotide sequence ID" value="XM_024833105.1"/>
</dbReference>
<protein>
    <recommendedName>
        <fullName evidence="4">BTB domain-containing protein</fullName>
    </recommendedName>
</protein>
<reference evidence="2" key="1">
    <citation type="submission" date="2016-12" db="EMBL/GenBank/DDBJ databases">
        <title>The genomes of Aspergillus section Nigri reveals drivers in fungal speciation.</title>
        <authorList>
            <consortium name="DOE Joint Genome Institute"/>
            <person name="Vesth T.C."/>
            <person name="Nybo J."/>
            <person name="Theobald S."/>
            <person name="Brandl J."/>
            <person name="Frisvad J.C."/>
            <person name="Nielsen K.F."/>
            <person name="Lyhne E.K."/>
            <person name="Kogle M.E."/>
            <person name="Kuo A."/>
            <person name="Riley R."/>
            <person name="Clum A."/>
            <person name="Nolan M."/>
            <person name="Lipzen A."/>
            <person name="Salamov A."/>
            <person name="Henrissat B."/>
            <person name="Wiebenga A."/>
            <person name="De vries R.P."/>
            <person name="Grigoriev I.V."/>
            <person name="Mortensen U.H."/>
            <person name="Andersen M.R."/>
            <person name="Baker S.E."/>
        </authorList>
    </citation>
    <scope>NUCLEOTIDE SEQUENCE</scope>
    <source>
        <strain evidence="2">IBT 28561</strain>
    </source>
</reference>
<feature type="region of interest" description="Disordered" evidence="1">
    <location>
        <begin position="205"/>
        <end position="262"/>
    </location>
</feature>
<keyword evidence="3" id="KW-1185">Reference proteome</keyword>
<dbReference type="VEuPathDB" id="FungiDB:P168DRAFT_222284"/>
<feature type="non-terminal residue" evidence="2">
    <location>
        <position position="262"/>
    </location>
</feature>
<comment type="caution">
    <text evidence="2">The sequence shown here is derived from an EMBL/GenBank/DDBJ whole genome shotgun (WGS) entry which is preliminary data.</text>
</comment>
<gene>
    <name evidence="2" type="ORF">P168DRAFT_222284</name>
</gene>
<sequence>VVDYNQPLTSPYTRSTVLRIGNNTYHIPATYLDKYPKLLPSFIFGEAYPLDIDGDIGHAVVHFIYTGGYETLQTSLDDPNQYIPREFQRAVQVYYTAHKYQIHGLGELAKTYIEKLGDVIGIVTILKAVRKVHSRLPSDESWLHDYLHAKLQGAFDADENTFTRDEFYSSLGDDNVFNQAVMKMVVNIYASTVSSLRDRAIEDSQVEPVPEMHIEPDYPPTPEQSSLEPIAEDPPAGPVEADEPTQPDLTRSVTSPPPPDFP</sequence>
<accession>A0A2I1CVY9</accession>
<dbReference type="InterPro" id="IPR011333">
    <property type="entry name" value="SKP1/BTB/POZ_sf"/>
</dbReference>
<evidence type="ECO:0000313" key="2">
    <source>
        <dbReference type="EMBL" id="PKY01775.1"/>
    </source>
</evidence>
<dbReference type="GeneID" id="36540629"/>